<dbReference type="AlphaFoldDB" id="A0AAD7U8Q5"/>
<dbReference type="SUPFAM" id="SSF69322">
    <property type="entry name" value="Tricorn protease domain 2"/>
    <property type="match status" value="1"/>
</dbReference>
<dbReference type="FunFam" id="2.130.10.10:FF:000242">
    <property type="entry name" value="WD repeat domain 19, isoform CRA_a"/>
    <property type="match status" value="1"/>
</dbReference>
<evidence type="ECO:0000256" key="4">
    <source>
        <dbReference type="ARBA" id="ARBA00022794"/>
    </source>
</evidence>
<dbReference type="SUPFAM" id="SSF101898">
    <property type="entry name" value="NHL repeat"/>
    <property type="match status" value="1"/>
</dbReference>
<keyword evidence="3" id="KW-0677">Repeat</keyword>
<dbReference type="InterPro" id="IPR056168">
    <property type="entry name" value="TPR_IF140/IFT172/WDR19"/>
</dbReference>
<dbReference type="EMBL" id="JAQMWT010000565">
    <property type="protein sequence ID" value="KAJ8599437.1"/>
    <property type="molecule type" value="Genomic_DNA"/>
</dbReference>
<dbReference type="GO" id="GO:0005929">
    <property type="term" value="C:cilium"/>
    <property type="evidence" value="ECO:0007669"/>
    <property type="project" value="UniProtKB-SubCell"/>
</dbReference>
<name>A0AAD7U8Q5_9STRA</name>
<feature type="domain" description="IF140/IFT172/WDR19 TPR" evidence="11">
    <location>
        <begin position="890"/>
        <end position="1097"/>
    </location>
</feature>
<dbReference type="InterPro" id="IPR039468">
    <property type="entry name" value="WDR19_WD40_rpt"/>
</dbReference>
<dbReference type="SUPFAM" id="SSF48452">
    <property type="entry name" value="TPR-like"/>
    <property type="match status" value="1"/>
</dbReference>
<keyword evidence="6" id="KW-0969">Cilium</keyword>
<dbReference type="Proteomes" id="UP001230188">
    <property type="component" value="Unassembled WGS sequence"/>
</dbReference>
<organism evidence="12 13">
    <name type="scientific">Chrysophaeum taylorii</name>
    <dbReference type="NCBI Taxonomy" id="2483200"/>
    <lineage>
        <taxon>Eukaryota</taxon>
        <taxon>Sar</taxon>
        <taxon>Stramenopiles</taxon>
        <taxon>Ochrophyta</taxon>
        <taxon>Pelagophyceae</taxon>
        <taxon>Pelagomonadales</taxon>
        <taxon>Pelagomonadaceae</taxon>
        <taxon>Chrysophaeum</taxon>
    </lineage>
</organism>
<protein>
    <recommendedName>
        <fullName evidence="14">Anaphase-promoting complex subunit 4 WD40 domain-containing protein</fullName>
    </recommendedName>
</protein>
<dbReference type="GO" id="GO:0035721">
    <property type="term" value="P:intraciliary retrograde transport"/>
    <property type="evidence" value="ECO:0007669"/>
    <property type="project" value="InterPro"/>
</dbReference>
<evidence type="ECO:0000313" key="12">
    <source>
        <dbReference type="EMBL" id="KAJ8599437.1"/>
    </source>
</evidence>
<dbReference type="InterPro" id="IPR040379">
    <property type="entry name" value="WDR19/dyf-2"/>
</dbReference>
<dbReference type="Pfam" id="PF23389">
    <property type="entry name" value="Beta-prop_WDR19_1st"/>
    <property type="match status" value="1"/>
</dbReference>
<evidence type="ECO:0000256" key="8">
    <source>
        <dbReference type="SAM" id="Phobius"/>
    </source>
</evidence>
<evidence type="ECO:0000259" key="9">
    <source>
        <dbReference type="Pfam" id="PF15911"/>
    </source>
</evidence>
<keyword evidence="4" id="KW-0970">Cilium biogenesis/degradation</keyword>
<sequence length="1235" mass="135766">MRELFKVNAGDRGEEEEAIFSWDPKGNYLATAEGSIVHVWDRHGEHVHEVTPSTTAGVIALEWDKDGETLAIVQDGEGLVTLFDTHKRMVARLDTNLKDPSYAKWSRVGPQLVVGTAKGNVLVYNRQTRKKIPVLGKHPRRITCGAWSSDNRLALGSEDRTLTLSNESGDTIEQTELKHAATEMVFATQKTNDGGGSSDAGDPRESHLSINMGGQSLLLYDLNDPDNPLELAFQQRYGSIVTHKWFGDGFMMLGFSEGFFVVISTHISEIGEELFSGRFHQRALYDVAYSPTLKYTAVAGDMGIKLVEMTQFKELKREAIAPDALGSAGGQRGDRVGRVAWSPDGHILTAATEAGTIRAYLARMPIVHASIGPVVAYLSSLREMTVVNSSAPGARPIVFPIDLEPAYVAVGAAHVAVGMNNVVMFYRYLDEGPPGRKVNEQAYLGSVDKICLNRRFAAVLSGSKVTLHELEPSGANTNKIFPNRDESPDSKGNCASAVALTDHFLVFGTEAATVEFFSLDPDDWCLLAGAELRHATTVRHLYPNILGTRIVVVDALDEGFVYNPATAELTPMPEFPVSAAAETKQPVVVSWDTADKNVILVADGAELHTFVYAQTTIKGAIVSKLGPVDISADGEVSMIPKATPIAHGLFPICSREGTITCQISTGSLTTIQSPYYEHKDPNAPRELAFSQNLALLRLKDAWDAALNLNGRAYWLALSGKAMEVMEVDLAIRVYRQLGDAGMVVGLERIVHCEDKNLLAGHILLLFSNYGAAQDLFLSSSRPVTALEMRRDLLHWDQALKLAHTLDPDQEPYISVEYAQQLEFKGEYEPALNMFRSALESYSRDERKSDDDEAMRCTCVAGVSRCTLRLGDLRRGISYVKEAKNKSLCSDCAAILESMSQHSEAAALYEMADQFEKAAAIYVKKLNLPQAAAIMDKVTLPKLHSQYAKACEAANKFEDAVKAYEVANDMDSVVRLYLNQLNQPERAFDIVRRTFSSDGAVLVARFCQQHGDFHGAIEFMLMAKRSDEAFGLAKAQGKMEVYTDVLGDAIAPDDALNVAQFYETVHEFGKAGKFYAICGQYGRALKLFIQCGEKEINSAIEIVGKARSDALTHTLIDFLMGEPDGVPKDPNYIYRLYIALGNFQRRISLPPARLVVCAAFIFVVYFKMVALSCLPVFNRLGSKQSTTVFPRASASEPNYFFGKLRDLARAFSVLPEPQIGWPHTTTPKQALRKPLP</sequence>
<reference evidence="12" key="1">
    <citation type="submission" date="2023-01" db="EMBL/GenBank/DDBJ databases">
        <title>Metagenome sequencing of chrysophaentin producing Chrysophaeum taylorii.</title>
        <authorList>
            <person name="Davison J."/>
            <person name="Bewley C."/>
        </authorList>
    </citation>
    <scope>NUCLEOTIDE SEQUENCE</scope>
    <source>
        <strain evidence="12">NIES-1699</strain>
    </source>
</reference>
<evidence type="ECO:0000259" key="11">
    <source>
        <dbReference type="Pfam" id="PF24762"/>
    </source>
</evidence>
<keyword evidence="5" id="KW-0802">TPR repeat</keyword>
<keyword evidence="13" id="KW-1185">Reference proteome</keyword>
<evidence type="ECO:0008006" key="14">
    <source>
        <dbReference type="Google" id="ProtNLM"/>
    </source>
</evidence>
<evidence type="ECO:0000313" key="13">
    <source>
        <dbReference type="Proteomes" id="UP001230188"/>
    </source>
</evidence>
<dbReference type="FunFam" id="1.25.40.470:FF:000009">
    <property type="entry name" value="WD repeat-containing protein 19 isoform X1"/>
    <property type="match status" value="1"/>
</dbReference>
<comment type="caution">
    <text evidence="12">The sequence shown here is derived from an EMBL/GenBank/DDBJ whole genome shotgun (WGS) entry which is preliminary data.</text>
</comment>
<dbReference type="GO" id="GO:0030991">
    <property type="term" value="C:intraciliary transport particle A"/>
    <property type="evidence" value="ECO:0007669"/>
    <property type="project" value="TreeGrafter"/>
</dbReference>
<feature type="domain" description="WDR19 WD40 repeat" evidence="9">
    <location>
        <begin position="375"/>
        <end position="671"/>
    </location>
</feature>
<dbReference type="Gene3D" id="2.130.10.10">
    <property type="entry name" value="YVTN repeat-like/Quinoprotein amine dehydrogenase"/>
    <property type="match status" value="2"/>
</dbReference>
<keyword evidence="8" id="KW-1133">Transmembrane helix</keyword>
<gene>
    <name evidence="12" type="ORF">CTAYLR_008001</name>
</gene>
<dbReference type="GO" id="GO:0060271">
    <property type="term" value="P:cilium assembly"/>
    <property type="evidence" value="ECO:0007669"/>
    <property type="project" value="TreeGrafter"/>
</dbReference>
<dbReference type="SMART" id="SM00320">
    <property type="entry name" value="WD40"/>
    <property type="match status" value="6"/>
</dbReference>
<dbReference type="GO" id="GO:0008104">
    <property type="term" value="P:intracellular protein localization"/>
    <property type="evidence" value="ECO:0007669"/>
    <property type="project" value="UniProtKB-ARBA"/>
</dbReference>
<dbReference type="InterPro" id="IPR001680">
    <property type="entry name" value="WD40_rpt"/>
</dbReference>
<dbReference type="PANTHER" id="PTHR14920">
    <property type="entry name" value="OSMOTIC AVOIDANCE ABNORMAL PROTEIN 1/WD REPEAT MEMBRANE PROTEIN"/>
    <property type="match status" value="1"/>
</dbReference>
<evidence type="ECO:0000256" key="2">
    <source>
        <dbReference type="ARBA" id="ARBA00022574"/>
    </source>
</evidence>
<keyword evidence="8" id="KW-0472">Membrane</keyword>
<feature type="domain" description="WDR19 first beta-propeller" evidence="10">
    <location>
        <begin position="19"/>
        <end position="355"/>
    </location>
</feature>
<accession>A0AAD7U8Q5</accession>
<dbReference type="InterPro" id="IPR015943">
    <property type="entry name" value="WD40/YVTN_repeat-like_dom_sf"/>
</dbReference>
<proteinExistence type="predicted"/>
<evidence type="ECO:0000256" key="3">
    <source>
        <dbReference type="ARBA" id="ARBA00022737"/>
    </source>
</evidence>
<dbReference type="PANTHER" id="PTHR14920:SF0">
    <property type="entry name" value="WD REPEAT DOMAIN 19"/>
    <property type="match status" value="1"/>
</dbReference>
<keyword evidence="2" id="KW-0853">WD repeat</keyword>
<dbReference type="InterPro" id="IPR011990">
    <property type="entry name" value="TPR-like_helical_dom_sf"/>
</dbReference>
<feature type="transmembrane region" description="Helical" evidence="8">
    <location>
        <begin position="1151"/>
        <end position="1176"/>
    </location>
</feature>
<dbReference type="Pfam" id="PF15911">
    <property type="entry name" value="Beta-prop_WDR19_2nd"/>
    <property type="match status" value="1"/>
</dbReference>
<evidence type="ECO:0000256" key="1">
    <source>
        <dbReference type="ARBA" id="ARBA00004138"/>
    </source>
</evidence>
<keyword evidence="7" id="KW-0966">Cell projection</keyword>
<evidence type="ECO:0000256" key="5">
    <source>
        <dbReference type="ARBA" id="ARBA00022803"/>
    </source>
</evidence>
<evidence type="ECO:0000256" key="7">
    <source>
        <dbReference type="ARBA" id="ARBA00023273"/>
    </source>
</evidence>
<dbReference type="Pfam" id="PF24762">
    <property type="entry name" value="TPR_IF140-IFT172"/>
    <property type="match status" value="1"/>
</dbReference>
<evidence type="ECO:0000259" key="10">
    <source>
        <dbReference type="Pfam" id="PF23389"/>
    </source>
</evidence>
<dbReference type="InterPro" id="IPR057855">
    <property type="entry name" value="Beta-prop_WDR19_1st"/>
</dbReference>
<dbReference type="Gene3D" id="1.25.40.470">
    <property type="match status" value="2"/>
</dbReference>
<evidence type="ECO:0000256" key="6">
    <source>
        <dbReference type="ARBA" id="ARBA00023069"/>
    </source>
</evidence>
<comment type="subcellular location">
    <subcellularLocation>
        <location evidence="1">Cell projection</location>
        <location evidence="1">Cilium</location>
    </subcellularLocation>
</comment>
<keyword evidence="8" id="KW-0812">Transmembrane</keyword>